<dbReference type="Proteomes" id="UP001197028">
    <property type="component" value="Unassembled WGS sequence"/>
</dbReference>
<proteinExistence type="predicted"/>
<evidence type="ECO:0000313" key="2">
    <source>
        <dbReference type="Proteomes" id="UP001197028"/>
    </source>
</evidence>
<comment type="caution">
    <text evidence="1">The sequence shown here is derived from an EMBL/GenBank/DDBJ whole genome shotgun (WGS) entry which is preliminary data.</text>
</comment>
<gene>
    <name evidence="1" type="ORF">HJG40_07955</name>
</gene>
<reference evidence="1 2" key="1">
    <citation type="journal article" date="2021" name="ISME J.">
        <title>Genomic evolution of the class Acidithiobacillia: deep-branching Proteobacteria living in extreme acidic conditions.</title>
        <authorList>
            <person name="Moya-Beltran A."/>
            <person name="Beard S."/>
            <person name="Rojas-Villalobos C."/>
            <person name="Issotta F."/>
            <person name="Gallardo Y."/>
            <person name="Ulloa R."/>
            <person name="Giaveno A."/>
            <person name="Degli Esposti M."/>
            <person name="Johnson D.B."/>
            <person name="Quatrini R."/>
        </authorList>
    </citation>
    <scope>NUCLEOTIDE SEQUENCE [LARGE SCALE GENOMIC DNA]</scope>
    <source>
        <strain evidence="1 2">ATCC 19703</strain>
    </source>
</reference>
<dbReference type="EMBL" id="JABELD010000055">
    <property type="protein sequence ID" value="MBU2738719.1"/>
    <property type="molecule type" value="Genomic_DNA"/>
</dbReference>
<sequence>MYQHNTVAGAFILVNDENTNKVLAAVKTEIGDAAWKKGYEAQQAKMVREHLKAAKADFRFKFSGKLVGVSTKETKDKEGNTYRKIRVDLADERGSVTILSLDVGTEFGESLVPKLGSAVMQLGLGAEISLSAFPVEEERKDGRKFTNFKASVKDAGGNEVKATKPHFKIASDKVRTAVEALKAAGIKDPKTLNAARNAAKEEYFWDLAQKVAEVAEVRSAAAAA</sequence>
<organism evidence="1 2">
    <name type="scientific">Acidithiobacillus concretivorus</name>
    <dbReference type="NCBI Taxonomy" id="3063952"/>
    <lineage>
        <taxon>Bacteria</taxon>
        <taxon>Pseudomonadati</taxon>
        <taxon>Pseudomonadota</taxon>
        <taxon>Acidithiobacillia</taxon>
        <taxon>Acidithiobacillales</taxon>
        <taxon>Acidithiobacillaceae</taxon>
        <taxon>Acidithiobacillus</taxon>
    </lineage>
</organism>
<evidence type="ECO:0008006" key="3">
    <source>
        <dbReference type="Google" id="ProtNLM"/>
    </source>
</evidence>
<keyword evidence="2" id="KW-1185">Reference proteome</keyword>
<dbReference type="RefSeq" id="WP_215863689.1">
    <property type="nucleotide sequence ID" value="NZ_JABELD010000055.1"/>
</dbReference>
<accession>A0ABS5ZRW6</accession>
<protein>
    <recommendedName>
        <fullName evidence="3">Single-stranded DNA-binding protein</fullName>
    </recommendedName>
</protein>
<evidence type="ECO:0000313" key="1">
    <source>
        <dbReference type="EMBL" id="MBU2738719.1"/>
    </source>
</evidence>
<name>A0ABS5ZRW6_9PROT</name>